<keyword evidence="4 8" id="KW-0028">Amino-acid biosynthesis</keyword>
<evidence type="ECO:0000256" key="1">
    <source>
        <dbReference type="ARBA" id="ARBA00004970"/>
    </source>
</evidence>
<dbReference type="Gene3D" id="3.20.20.140">
    <property type="entry name" value="Metal-dependent hydrolases"/>
    <property type="match status" value="2"/>
</dbReference>
<evidence type="ECO:0000256" key="3">
    <source>
        <dbReference type="ARBA" id="ARBA00013085"/>
    </source>
</evidence>
<keyword evidence="6 8" id="KW-0368">Histidine biosynthesis</keyword>
<dbReference type="Proteomes" id="UP001612741">
    <property type="component" value="Unassembled WGS sequence"/>
</dbReference>
<proteinExistence type="inferred from homology"/>
<evidence type="ECO:0000256" key="7">
    <source>
        <dbReference type="ARBA" id="ARBA00049158"/>
    </source>
</evidence>
<keyword evidence="12" id="KW-1185">Reference proteome</keyword>
<evidence type="ECO:0000313" key="12">
    <source>
        <dbReference type="Proteomes" id="UP001612741"/>
    </source>
</evidence>
<comment type="catalytic activity">
    <reaction evidence="7 8">
        <text>L-histidinol phosphate + H2O = L-histidinol + phosphate</text>
        <dbReference type="Rhea" id="RHEA:14465"/>
        <dbReference type="ChEBI" id="CHEBI:15377"/>
        <dbReference type="ChEBI" id="CHEBI:43474"/>
        <dbReference type="ChEBI" id="CHEBI:57699"/>
        <dbReference type="ChEBI" id="CHEBI:57980"/>
        <dbReference type="EC" id="3.1.3.15"/>
    </reaction>
</comment>
<dbReference type="EC" id="3.1.3.15" evidence="3 8"/>
<protein>
    <recommendedName>
        <fullName evidence="3 8">Histidinol-phosphatase</fullName>
        <shortName evidence="8">HolPase</shortName>
        <ecNumber evidence="3 8">3.1.3.15</ecNumber>
    </recommendedName>
</protein>
<dbReference type="PANTHER" id="PTHR21039">
    <property type="entry name" value="HISTIDINOL PHOSPHATASE-RELATED"/>
    <property type="match status" value="1"/>
</dbReference>
<evidence type="ECO:0000256" key="2">
    <source>
        <dbReference type="ARBA" id="ARBA00009152"/>
    </source>
</evidence>
<dbReference type="EMBL" id="JBITGY010000001">
    <property type="protein sequence ID" value="MFI6496391.1"/>
    <property type="molecule type" value="Genomic_DNA"/>
</dbReference>
<dbReference type="InterPro" id="IPR016195">
    <property type="entry name" value="Pol/histidinol_Pase-like"/>
</dbReference>
<feature type="region of interest" description="Disordered" evidence="9">
    <location>
        <begin position="50"/>
        <end position="118"/>
    </location>
</feature>
<dbReference type="SUPFAM" id="SSF89550">
    <property type="entry name" value="PHP domain-like"/>
    <property type="match status" value="2"/>
</dbReference>
<evidence type="ECO:0000259" key="10">
    <source>
        <dbReference type="Pfam" id="PF02811"/>
    </source>
</evidence>
<evidence type="ECO:0000313" key="11">
    <source>
        <dbReference type="EMBL" id="MFI6496391.1"/>
    </source>
</evidence>
<evidence type="ECO:0000256" key="6">
    <source>
        <dbReference type="ARBA" id="ARBA00023102"/>
    </source>
</evidence>
<dbReference type="PANTHER" id="PTHR21039:SF0">
    <property type="entry name" value="HISTIDINOL-PHOSPHATASE"/>
    <property type="match status" value="1"/>
</dbReference>
<evidence type="ECO:0000256" key="5">
    <source>
        <dbReference type="ARBA" id="ARBA00022801"/>
    </source>
</evidence>
<name>A0ABW7YL54_9ACTN</name>
<dbReference type="RefSeq" id="WP_397078486.1">
    <property type="nucleotide sequence ID" value="NZ_JBITGY010000001.1"/>
</dbReference>
<feature type="domain" description="PHP" evidence="10">
    <location>
        <begin position="6"/>
        <end position="296"/>
    </location>
</feature>
<keyword evidence="5 8" id="KW-0378">Hydrolase</keyword>
<comment type="similarity">
    <text evidence="2 8">Belongs to the PHP hydrolase family. HisK subfamily.</text>
</comment>
<evidence type="ECO:0000256" key="8">
    <source>
        <dbReference type="RuleBase" id="RU366003"/>
    </source>
</evidence>
<accession>A0ABW7YL54</accession>
<comment type="pathway">
    <text evidence="1 8">Amino-acid biosynthesis; L-histidine biosynthesis; L-histidine from 5-phospho-alpha-D-ribose 1-diphosphate: step 8/9.</text>
</comment>
<dbReference type="Pfam" id="PF02811">
    <property type="entry name" value="PHP"/>
    <property type="match status" value="1"/>
</dbReference>
<comment type="caution">
    <text evidence="11">The sequence shown here is derived from an EMBL/GenBank/DDBJ whole genome shotgun (WGS) entry which is preliminary data.</text>
</comment>
<organism evidence="11 12">
    <name type="scientific">Nonomuraea typhae</name>
    <dbReference type="NCBI Taxonomy" id="2603600"/>
    <lineage>
        <taxon>Bacteria</taxon>
        <taxon>Bacillati</taxon>
        <taxon>Actinomycetota</taxon>
        <taxon>Actinomycetes</taxon>
        <taxon>Streptosporangiales</taxon>
        <taxon>Streptosporangiaceae</taxon>
        <taxon>Nonomuraea</taxon>
    </lineage>
</organism>
<dbReference type="InterPro" id="IPR010140">
    <property type="entry name" value="Histidinol_P_phosphatase_HisJ"/>
</dbReference>
<dbReference type="InterPro" id="IPR004013">
    <property type="entry name" value="PHP_dom"/>
</dbReference>
<sequence>MTLPADSHVHSEWSWDAPLGSMERTCEQALTLGLPVLAFTEHVDHTTWTVASPTLPRDTPAGPDTPRHGRPGSDVPRSDTPRHGRPGSDVPRSGGPGGSVFGTDGHDTDGPSRGDPGLAGLGLGDFDLGGLGLDDHLLSLTTPDGRLIPPPFDVTGYLEAIERCRDRFPSLRILSGMEIGEPHRHAAAVSKLLAAGGFDRVLGSLHCLPYGDGFAEPPGHYAYRDPADVVRDYLAEIARLVTQSDAFAVLAHIDYPLRYWPEKKAGPFDVLAFQEEFRHALRTTARSGRALEINTSIPLHPTLLRWWREEGGQAVTFGSDAHEPALLARRFREAADMATAHGFRPGRNLYDFWGRED</sequence>
<reference evidence="11 12" key="1">
    <citation type="submission" date="2024-10" db="EMBL/GenBank/DDBJ databases">
        <title>The Natural Products Discovery Center: Release of the First 8490 Sequenced Strains for Exploring Actinobacteria Biosynthetic Diversity.</title>
        <authorList>
            <person name="Kalkreuter E."/>
            <person name="Kautsar S.A."/>
            <person name="Yang D."/>
            <person name="Bader C.D."/>
            <person name="Teijaro C.N."/>
            <person name="Fluegel L."/>
            <person name="Davis C.M."/>
            <person name="Simpson J.R."/>
            <person name="Lauterbach L."/>
            <person name="Steele A.D."/>
            <person name="Gui C."/>
            <person name="Meng S."/>
            <person name="Li G."/>
            <person name="Viehrig K."/>
            <person name="Ye F."/>
            <person name="Su P."/>
            <person name="Kiefer A.F."/>
            <person name="Nichols A."/>
            <person name="Cepeda A.J."/>
            <person name="Yan W."/>
            <person name="Fan B."/>
            <person name="Jiang Y."/>
            <person name="Adhikari A."/>
            <person name="Zheng C.-J."/>
            <person name="Schuster L."/>
            <person name="Cowan T.M."/>
            <person name="Smanski M.J."/>
            <person name="Chevrette M.G."/>
            <person name="De Carvalho L.P.S."/>
            <person name="Shen B."/>
        </authorList>
    </citation>
    <scope>NUCLEOTIDE SEQUENCE [LARGE SCALE GENOMIC DNA]</scope>
    <source>
        <strain evidence="11 12">NPDC050545</strain>
    </source>
</reference>
<evidence type="ECO:0000256" key="9">
    <source>
        <dbReference type="SAM" id="MobiDB-lite"/>
    </source>
</evidence>
<evidence type="ECO:0000256" key="4">
    <source>
        <dbReference type="ARBA" id="ARBA00022605"/>
    </source>
</evidence>
<gene>
    <name evidence="11" type="ORF">ACIBG2_03350</name>
</gene>